<dbReference type="AlphaFoldDB" id="A0A2N1PL63"/>
<gene>
    <name evidence="1" type="ORF">CVV64_15780</name>
</gene>
<reference evidence="1 2" key="1">
    <citation type="journal article" date="2017" name="ISME J.">
        <title>Potential for microbial H2 and metal transformations associated with novel bacteria and archaea in deep terrestrial subsurface sediments.</title>
        <authorList>
            <person name="Hernsdorf A.W."/>
            <person name="Amano Y."/>
            <person name="Miyakawa K."/>
            <person name="Ise K."/>
            <person name="Suzuki Y."/>
            <person name="Anantharaman K."/>
            <person name="Probst A."/>
            <person name="Burstein D."/>
            <person name="Thomas B.C."/>
            <person name="Banfield J.F."/>
        </authorList>
    </citation>
    <scope>NUCLEOTIDE SEQUENCE [LARGE SCALE GENOMIC DNA]</scope>
    <source>
        <strain evidence="1">HGW-Wallbacteria-1</strain>
    </source>
</reference>
<comment type="caution">
    <text evidence="1">The sequence shown here is derived from an EMBL/GenBank/DDBJ whole genome shotgun (WGS) entry which is preliminary data.</text>
</comment>
<dbReference type="EMBL" id="PGXC01000025">
    <property type="protein sequence ID" value="PKK89087.1"/>
    <property type="molecule type" value="Genomic_DNA"/>
</dbReference>
<dbReference type="Proteomes" id="UP000233256">
    <property type="component" value="Unassembled WGS sequence"/>
</dbReference>
<sequence>MNKTFMASKTDIFRNASVGYNGNYQIDTYIQGYTDAVFFLIEAIKNSKATIDTIIYPLVYCSRHCCELYLKFLIDKLIYINETVKPDFAHQFRAIHDLSILWKELLELSKIDSRLLVICDSISEYILDFAQVDDNGQAFRYPYSLDGTKHLSGISCINLTNFYTRFLELNNHFNNMDLLTSRLVEEYQQKIYIAGKSRFEIKQIAKDLPNIKNWNNSNFRDVKDHIKSKYALSSNQLSKIINLIKTHREFSLIIGKELPLVELTPGDFSWFIENYNSFIHERDNGNDYVKISNKYLAKIKQRLNLKTITSIAIIYDIGFFDLYPEVYDRDFDFMKKKRKEILIRHYLIGNGIVKSTLKVGLSIMCQPTLLEVLALYDCKTTKPL</sequence>
<organism evidence="1 2">
    <name type="scientific">Candidatus Wallbacteria bacterium HGW-Wallbacteria-1</name>
    <dbReference type="NCBI Taxonomy" id="2013854"/>
    <lineage>
        <taxon>Bacteria</taxon>
        <taxon>Candidatus Walliibacteriota</taxon>
    </lineage>
</organism>
<accession>A0A2N1PL63</accession>
<proteinExistence type="predicted"/>
<evidence type="ECO:0000313" key="1">
    <source>
        <dbReference type="EMBL" id="PKK89087.1"/>
    </source>
</evidence>
<name>A0A2N1PL63_9BACT</name>
<protein>
    <submittedName>
        <fullName evidence="1">Uncharacterized protein</fullName>
    </submittedName>
</protein>
<evidence type="ECO:0000313" key="2">
    <source>
        <dbReference type="Proteomes" id="UP000233256"/>
    </source>
</evidence>